<reference evidence="10 11" key="1">
    <citation type="submission" date="2020-05" db="EMBL/GenBank/DDBJ databases">
        <title>Genome Sequencing of Type Strains.</title>
        <authorList>
            <person name="Lemaire J.F."/>
            <person name="Inderbitzin P."/>
            <person name="Gregorio O.A."/>
            <person name="Collins S.B."/>
            <person name="Wespe N."/>
            <person name="Knight-Connoni V."/>
        </authorList>
    </citation>
    <scope>NUCLEOTIDE SEQUENCE [LARGE SCALE GENOMIC DNA]</scope>
    <source>
        <strain evidence="10 11">LMG 21957</strain>
    </source>
</reference>
<evidence type="ECO:0000256" key="1">
    <source>
        <dbReference type="ARBA" id="ARBA00000085"/>
    </source>
</evidence>
<dbReference type="PROSITE" id="PS50109">
    <property type="entry name" value="HIS_KIN"/>
    <property type="match status" value="1"/>
</dbReference>
<sequence>MTLKNRILLLFAVVALIPFLLSCYLSYRTINSILTTKLQSGIQSNLKQVTLSLENTLSNLNHASQQLAFEGSIGKQLEQLMIADQPYDRSYLTDQIKYQLNLIAFTNPNIGLSMYYFREDGTYLFETMGVKDSFDPEKLPIMASYYGITYFGPHISNDRFNDQYVLSALRKVDLPEREDAYVYIESGFKLTQSILDLDDVSKNTAHLILDNHGRVSYSELGDMFPENTTFPDSGHSAVAAATSGLTSDYYWYRQYSNQGWSVVSLVSKADYDQEKNRWMMQMFLLTVLFAAVSLAIGWLLWKMVYRPLSQFHREMKQMLDSNFDVVDANSRIPEFEMLLTQFGRMKSHIARLYSEVEIKEKRRADLEIEKLLYQINPHFLMNTLDTAHWLAVMNGQEEIDRLVTSLNKLLYYNLRKGGQSSTIREEMDSLRQYLILQQIRYNFQFDVRIHIDDELLNVSVPRFILQPLVENSLYHGLDDKGRIEVEVSRHNSRLEISIRDNGRGISEEKIKELLEQEQAERHRVGMGIGMNYVKRMLESYYEGHATLNVSSEPGKGTWIVIQLPIQCKGEELS</sequence>
<dbReference type="PANTHER" id="PTHR34220">
    <property type="entry name" value="SENSOR HISTIDINE KINASE YPDA"/>
    <property type="match status" value="1"/>
</dbReference>
<dbReference type="PANTHER" id="PTHR34220:SF7">
    <property type="entry name" value="SENSOR HISTIDINE KINASE YPDA"/>
    <property type="match status" value="1"/>
</dbReference>
<evidence type="ECO:0000313" key="11">
    <source>
        <dbReference type="Proteomes" id="UP000526125"/>
    </source>
</evidence>
<dbReference type="GO" id="GO:0016020">
    <property type="term" value="C:membrane"/>
    <property type="evidence" value="ECO:0007669"/>
    <property type="project" value="InterPro"/>
</dbReference>
<evidence type="ECO:0000256" key="5">
    <source>
        <dbReference type="ARBA" id="ARBA00022777"/>
    </source>
</evidence>
<dbReference type="SMART" id="SM00387">
    <property type="entry name" value="HATPase_c"/>
    <property type="match status" value="1"/>
</dbReference>
<dbReference type="Pfam" id="PF02518">
    <property type="entry name" value="HATPase_c"/>
    <property type="match status" value="1"/>
</dbReference>
<dbReference type="InterPro" id="IPR003594">
    <property type="entry name" value="HATPase_dom"/>
</dbReference>
<evidence type="ECO:0000259" key="9">
    <source>
        <dbReference type="PROSITE" id="PS50109"/>
    </source>
</evidence>
<dbReference type="InterPro" id="IPR050640">
    <property type="entry name" value="Bact_2-comp_sensor_kinase"/>
</dbReference>
<dbReference type="PRINTS" id="PR00344">
    <property type="entry name" value="BCTRLSENSOR"/>
</dbReference>
<protein>
    <recommendedName>
        <fullName evidence="2">histidine kinase</fullName>
        <ecNumber evidence="2">2.7.13.3</ecNumber>
    </recommendedName>
</protein>
<dbReference type="InterPro" id="IPR005467">
    <property type="entry name" value="His_kinase_dom"/>
</dbReference>
<feature type="transmembrane region" description="Helical" evidence="8">
    <location>
        <begin position="278"/>
        <end position="301"/>
    </location>
</feature>
<comment type="catalytic activity">
    <reaction evidence="1">
        <text>ATP + protein L-histidine = ADP + protein N-phospho-L-histidine.</text>
        <dbReference type="EC" id="2.7.13.3"/>
    </reaction>
</comment>
<gene>
    <name evidence="10" type="ORF">HP552_29010</name>
</gene>
<dbReference type="EMBL" id="JABMCB010000202">
    <property type="protein sequence ID" value="NUU79243.1"/>
    <property type="molecule type" value="Genomic_DNA"/>
</dbReference>
<evidence type="ECO:0000256" key="8">
    <source>
        <dbReference type="SAM" id="Phobius"/>
    </source>
</evidence>
<keyword evidence="4" id="KW-0547">Nucleotide-binding</keyword>
<dbReference type="InterPro" id="IPR036890">
    <property type="entry name" value="HATPase_C_sf"/>
</dbReference>
<dbReference type="InterPro" id="IPR010559">
    <property type="entry name" value="Sig_transdc_His_kin_internal"/>
</dbReference>
<keyword evidence="5 10" id="KW-0418">Kinase</keyword>
<name>A0A7Y6C272_9BACL</name>
<dbReference type="GO" id="GO:0000155">
    <property type="term" value="F:phosphorelay sensor kinase activity"/>
    <property type="evidence" value="ECO:0007669"/>
    <property type="project" value="InterPro"/>
</dbReference>
<keyword evidence="7" id="KW-0902">Two-component regulatory system</keyword>
<proteinExistence type="predicted"/>
<evidence type="ECO:0000313" key="10">
    <source>
        <dbReference type="EMBL" id="NUU79243.1"/>
    </source>
</evidence>
<comment type="caution">
    <text evidence="10">The sequence shown here is derived from an EMBL/GenBank/DDBJ whole genome shotgun (WGS) entry which is preliminary data.</text>
</comment>
<keyword evidence="6" id="KW-0067">ATP-binding</keyword>
<feature type="transmembrane region" description="Helical" evidence="8">
    <location>
        <begin position="7"/>
        <end position="27"/>
    </location>
</feature>
<evidence type="ECO:0000256" key="6">
    <source>
        <dbReference type="ARBA" id="ARBA00022840"/>
    </source>
</evidence>
<organism evidence="10 11">
    <name type="scientific">Paenibacillus xylanilyticus</name>
    <dbReference type="NCBI Taxonomy" id="248903"/>
    <lineage>
        <taxon>Bacteria</taxon>
        <taxon>Bacillati</taxon>
        <taxon>Bacillota</taxon>
        <taxon>Bacilli</taxon>
        <taxon>Bacillales</taxon>
        <taxon>Paenibacillaceae</taxon>
        <taxon>Paenibacillus</taxon>
    </lineage>
</organism>
<dbReference type="InterPro" id="IPR004358">
    <property type="entry name" value="Sig_transdc_His_kin-like_C"/>
</dbReference>
<feature type="domain" description="Histidine kinase" evidence="9">
    <location>
        <begin position="464"/>
        <end position="567"/>
    </location>
</feature>
<evidence type="ECO:0000256" key="3">
    <source>
        <dbReference type="ARBA" id="ARBA00022679"/>
    </source>
</evidence>
<accession>A0A7Y6C272</accession>
<evidence type="ECO:0000256" key="7">
    <source>
        <dbReference type="ARBA" id="ARBA00023012"/>
    </source>
</evidence>
<dbReference type="Proteomes" id="UP000526125">
    <property type="component" value="Unassembled WGS sequence"/>
</dbReference>
<dbReference type="Pfam" id="PF06580">
    <property type="entry name" value="His_kinase"/>
    <property type="match status" value="1"/>
</dbReference>
<evidence type="ECO:0000256" key="2">
    <source>
        <dbReference type="ARBA" id="ARBA00012438"/>
    </source>
</evidence>
<dbReference type="EC" id="2.7.13.3" evidence="2"/>
<keyword evidence="8" id="KW-0812">Transmembrane</keyword>
<evidence type="ECO:0000256" key="4">
    <source>
        <dbReference type="ARBA" id="ARBA00022741"/>
    </source>
</evidence>
<keyword evidence="3" id="KW-0808">Transferase</keyword>
<dbReference type="Gene3D" id="3.30.565.10">
    <property type="entry name" value="Histidine kinase-like ATPase, C-terminal domain"/>
    <property type="match status" value="1"/>
</dbReference>
<dbReference type="PROSITE" id="PS51257">
    <property type="entry name" value="PROKAR_LIPOPROTEIN"/>
    <property type="match status" value="1"/>
</dbReference>
<dbReference type="Gene3D" id="6.10.340.10">
    <property type="match status" value="1"/>
</dbReference>
<keyword evidence="11" id="KW-1185">Reference proteome</keyword>
<keyword evidence="8" id="KW-0472">Membrane</keyword>
<keyword evidence="8" id="KW-1133">Transmembrane helix</keyword>
<dbReference type="GO" id="GO:0005524">
    <property type="term" value="F:ATP binding"/>
    <property type="evidence" value="ECO:0007669"/>
    <property type="project" value="UniProtKB-KW"/>
</dbReference>
<dbReference type="SUPFAM" id="SSF55874">
    <property type="entry name" value="ATPase domain of HSP90 chaperone/DNA topoisomerase II/histidine kinase"/>
    <property type="match status" value="1"/>
</dbReference>
<dbReference type="AlphaFoldDB" id="A0A7Y6C272"/>